<comment type="caution">
    <text evidence="1">The sequence shown here is derived from an EMBL/GenBank/DDBJ whole genome shotgun (WGS) entry which is preliminary data.</text>
</comment>
<gene>
    <name evidence="1" type="ORF">ROV92_07880</name>
</gene>
<dbReference type="AlphaFoldDB" id="A0AAJ2JAV6"/>
<reference evidence="1" key="1">
    <citation type="submission" date="2023-07" db="EMBL/GenBank/DDBJ databases">
        <title>Comparative genomics of clinical Stenotrophomonas maltophilia isolates reveals regions of diversity which correlate with colonization and persistence in vivo.</title>
        <authorList>
            <person name="Mcdaniel M.S."/>
            <person name="Swords W.E."/>
            <person name="Sumpter N.A."/>
            <person name="Lindgren N.R."/>
            <person name="Billiot C.E."/>
        </authorList>
    </citation>
    <scope>NUCLEOTIDE SEQUENCE</scope>
    <source>
        <strain evidence="1">Ism4</strain>
    </source>
</reference>
<accession>A0AAJ2JAV6</accession>
<dbReference type="Proteomes" id="UP001251948">
    <property type="component" value="Unassembled WGS sequence"/>
</dbReference>
<proteinExistence type="predicted"/>
<dbReference type="RefSeq" id="WP_312561459.1">
    <property type="nucleotide sequence ID" value="NZ_JAVSKO010000003.1"/>
</dbReference>
<organism evidence="1 2">
    <name type="scientific">Stenotrophomonas maltophilia</name>
    <name type="common">Pseudomonas maltophilia</name>
    <name type="synonym">Xanthomonas maltophilia</name>
    <dbReference type="NCBI Taxonomy" id="40324"/>
    <lineage>
        <taxon>Bacteria</taxon>
        <taxon>Pseudomonadati</taxon>
        <taxon>Pseudomonadota</taxon>
        <taxon>Gammaproteobacteria</taxon>
        <taxon>Lysobacterales</taxon>
        <taxon>Lysobacteraceae</taxon>
        <taxon>Stenotrophomonas</taxon>
        <taxon>Stenotrophomonas maltophilia group</taxon>
    </lineage>
</organism>
<evidence type="ECO:0000313" key="1">
    <source>
        <dbReference type="EMBL" id="MDT3467914.1"/>
    </source>
</evidence>
<name>A0AAJ2JAV6_STEMA</name>
<dbReference type="EMBL" id="JAVSKO010000003">
    <property type="protein sequence ID" value="MDT3467914.1"/>
    <property type="molecule type" value="Genomic_DNA"/>
</dbReference>
<protein>
    <submittedName>
        <fullName evidence="1">Uncharacterized protein</fullName>
    </submittedName>
</protein>
<evidence type="ECO:0000313" key="2">
    <source>
        <dbReference type="Proteomes" id="UP001251948"/>
    </source>
</evidence>
<sequence>MKDSHHFLPPRQSIVYAHTRRMLDATAMNYSSFATVVAERYLGMTASDVRQVRLRTGEGTDLIRAMENNAQIIRRYMDGTVKTLPADLEDAWVLSLPEPYRTDCERELARRRGMLAVAMPGAPGLEVASVAKLVSEYGNLLNALAPTLADGRFGPDDLPHKRHVDIAGDQVIAAVIGLRNELDRAVHGGTVAG</sequence>